<dbReference type="SUPFAM" id="SSF46689">
    <property type="entry name" value="Homeodomain-like"/>
    <property type="match status" value="1"/>
</dbReference>
<feature type="DNA-binding region" description="H-T-H motif" evidence="4">
    <location>
        <begin position="39"/>
        <end position="58"/>
    </location>
</feature>
<dbReference type="Gene3D" id="1.10.10.60">
    <property type="entry name" value="Homeodomain-like"/>
    <property type="match status" value="1"/>
</dbReference>
<keyword evidence="1" id="KW-0805">Transcription regulation</keyword>
<gene>
    <name evidence="6" type="ORF">MAUB_31900</name>
</gene>
<evidence type="ECO:0000256" key="3">
    <source>
        <dbReference type="ARBA" id="ARBA00023163"/>
    </source>
</evidence>
<protein>
    <submittedName>
        <fullName evidence="6">TetR-family transcriptional regulator</fullName>
    </submittedName>
</protein>
<sequence>MPASRTPKRAAGRWNPTLEGTILDATLAAVTELGYDRMTMDDVAARAGVGKAAIYRRWSSKGEVVAQAIAHWRRSLGPAPAPDTGTLRGDLDALVAAVPDYNVEEINMFRVVIGVATAAMHDPGLSAALDDLVLSVPRQVLRSILDRAVARGEIPTTNDLTLLPDAVLGLNILRMISGRPIDRIYVRRVLDDVVLPLAAASPARHSGLAHDR</sequence>
<dbReference type="InterPro" id="IPR050109">
    <property type="entry name" value="HTH-type_TetR-like_transc_reg"/>
</dbReference>
<accession>A0ABN5YU59</accession>
<dbReference type="InterPro" id="IPR001647">
    <property type="entry name" value="HTH_TetR"/>
</dbReference>
<evidence type="ECO:0000313" key="6">
    <source>
        <dbReference type="EMBL" id="BBX85317.1"/>
    </source>
</evidence>
<dbReference type="PANTHER" id="PTHR30055:SF148">
    <property type="entry name" value="TETR-FAMILY TRANSCRIPTIONAL REGULATOR"/>
    <property type="match status" value="1"/>
</dbReference>
<dbReference type="PROSITE" id="PS01081">
    <property type="entry name" value="HTH_TETR_1"/>
    <property type="match status" value="1"/>
</dbReference>
<keyword evidence="7" id="KW-1185">Reference proteome</keyword>
<dbReference type="Gene3D" id="1.10.357.10">
    <property type="entry name" value="Tetracycline Repressor, domain 2"/>
    <property type="match status" value="1"/>
</dbReference>
<name>A0ABN5YU59_9MYCO</name>
<dbReference type="SUPFAM" id="SSF48498">
    <property type="entry name" value="Tetracyclin repressor-like, C-terminal domain"/>
    <property type="match status" value="1"/>
</dbReference>
<feature type="domain" description="HTH tetR-type" evidence="5">
    <location>
        <begin position="16"/>
        <end position="76"/>
    </location>
</feature>
<keyword evidence="2 4" id="KW-0238">DNA-binding</keyword>
<dbReference type="PROSITE" id="PS50977">
    <property type="entry name" value="HTH_TETR_2"/>
    <property type="match status" value="1"/>
</dbReference>
<dbReference type="InterPro" id="IPR036271">
    <property type="entry name" value="Tet_transcr_reg_TetR-rel_C_sf"/>
</dbReference>
<proteinExistence type="predicted"/>
<dbReference type="Pfam" id="PF00440">
    <property type="entry name" value="TetR_N"/>
    <property type="match status" value="1"/>
</dbReference>
<evidence type="ECO:0000256" key="4">
    <source>
        <dbReference type="PROSITE-ProRule" id="PRU00335"/>
    </source>
</evidence>
<dbReference type="PANTHER" id="PTHR30055">
    <property type="entry name" value="HTH-TYPE TRANSCRIPTIONAL REGULATOR RUTR"/>
    <property type="match status" value="1"/>
</dbReference>
<dbReference type="InterPro" id="IPR023772">
    <property type="entry name" value="DNA-bd_HTH_TetR-type_CS"/>
</dbReference>
<reference evidence="6 7" key="1">
    <citation type="journal article" date="2019" name="Emerg. Microbes Infect.">
        <title>Comprehensive subspecies identification of 175 nontuberculous mycobacteria species based on 7547 genomic profiles.</title>
        <authorList>
            <person name="Matsumoto Y."/>
            <person name="Kinjo T."/>
            <person name="Motooka D."/>
            <person name="Nabeya D."/>
            <person name="Jung N."/>
            <person name="Uechi K."/>
            <person name="Horii T."/>
            <person name="Iida T."/>
            <person name="Fujita J."/>
            <person name="Nakamura S."/>
        </authorList>
    </citation>
    <scope>NUCLEOTIDE SEQUENCE [LARGE SCALE GENOMIC DNA]</scope>
    <source>
        <strain evidence="6 7">JCM 15296</strain>
    </source>
</reference>
<evidence type="ECO:0000313" key="7">
    <source>
        <dbReference type="Proteomes" id="UP000465609"/>
    </source>
</evidence>
<organism evidence="6 7">
    <name type="scientific">Mycolicibacterium aubagnense</name>
    <dbReference type="NCBI Taxonomy" id="319707"/>
    <lineage>
        <taxon>Bacteria</taxon>
        <taxon>Bacillati</taxon>
        <taxon>Actinomycetota</taxon>
        <taxon>Actinomycetes</taxon>
        <taxon>Mycobacteriales</taxon>
        <taxon>Mycobacteriaceae</taxon>
        <taxon>Mycolicibacterium</taxon>
    </lineage>
</organism>
<dbReference type="Pfam" id="PF16859">
    <property type="entry name" value="TetR_C_11"/>
    <property type="match status" value="1"/>
</dbReference>
<dbReference type="InterPro" id="IPR011075">
    <property type="entry name" value="TetR_C"/>
</dbReference>
<dbReference type="Proteomes" id="UP000465609">
    <property type="component" value="Chromosome"/>
</dbReference>
<dbReference type="RefSeq" id="WP_234884444.1">
    <property type="nucleotide sequence ID" value="NZ_AP022577.1"/>
</dbReference>
<evidence type="ECO:0000256" key="2">
    <source>
        <dbReference type="ARBA" id="ARBA00023125"/>
    </source>
</evidence>
<dbReference type="PRINTS" id="PR00455">
    <property type="entry name" value="HTHTETR"/>
</dbReference>
<keyword evidence="3" id="KW-0804">Transcription</keyword>
<dbReference type="EMBL" id="AP022577">
    <property type="protein sequence ID" value="BBX85317.1"/>
    <property type="molecule type" value="Genomic_DNA"/>
</dbReference>
<evidence type="ECO:0000259" key="5">
    <source>
        <dbReference type="PROSITE" id="PS50977"/>
    </source>
</evidence>
<evidence type="ECO:0000256" key="1">
    <source>
        <dbReference type="ARBA" id="ARBA00023015"/>
    </source>
</evidence>
<dbReference type="InterPro" id="IPR009057">
    <property type="entry name" value="Homeodomain-like_sf"/>
</dbReference>